<dbReference type="InterPro" id="IPR018821">
    <property type="entry name" value="DUF294_put_nucleoTrafse_sb-bd"/>
</dbReference>
<dbReference type="KEGG" id="daf:Desaf_2051"/>
<evidence type="ECO:0000256" key="1">
    <source>
        <dbReference type="ARBA" id="ARBA00023122"/>
    </source>
</evidence>
<dbReference type="SUPFAM" id="SSF51206">
    <property type="entry name" value="cAMP-binding domain-like"/>
    <property type="match status" value="1"/>
</dbReference>
<dbReference type="AlphaFoldDB" id="F3Z3K8"/>
<dbReference type="CDD" id="cd05401">
    <property type="entry name" value="NT_GlnE_GlnD_like"/>
    <property type="match status" value="1"/>
</dbReference>
<name>F3Z3K8_DESAF</name>
<dbReference type="InterPro" id="IPR000595">
    <property type="entry name" value="cNMP-bd_dom"/>
</dbReference>
<keyword evidence="5" id="KW-0808">Transferase</keyword>
<evidence type="ECO:0000256" key="2">
    <source>
        <dbReference type="PROSITE-ProRule" id="PRU00703"/>
    </source>
</evidence>
<evidence type="ECO:0000259" key="3">
    <source>
        <dbReference type="PROSITE" id="PS50042"/>
    </source>
</evidence>
<evidence type="ECO:0000313" key="5">
    <source>
        <dbReference type="EMBL" id="EGJ50380.1"/>
    </source>
</evidence>
<evidence type="ECO:0000313" key="6">
    <source>
        <dbReference type="Proteomes" id="UP000007844"/>
    </source>
</evidence>
<dbReference type="GO" id="GO:0008773">
    <property type="term" value="F:[protein-PII] uridylyltransferase activity"/>
    <property type="evidence" value="ECO:0007669"/>
    <property type="project" value="InterPro"/>
</dbReference>
<dbReference type="CDD" id="cd04587">
    <property type="entry name" value="CBS_pair_CAP-ED_NT_Pol-beta-like_DUF294_assoc"/>
    <property type="match status" value="1"/>
</dbReference>
<feature type="domain" description="CBS" evidence="4">
    <location>
        <begin position="176"/>
        <end position="238"/>
    </location>
</feature>
<dbReference type="CDD" id="cd00038">
    <property type="entry name" value="CAP_ED"/>
    <property type="match status" value="1"/>
</dbReference>
<dbReference type="RefSeq" id="WP_014260125.1">
    <property type="nucleotide sequence ID" value="NC_016629.1"/>
</dbReference>
<keyword evidence="1 2" id="KW-0129">CBS domain</keyword>
<protein>
    <submittedName>
        <fullName evidence="5">Putative CBS domain and cyclic nucleotide-regulated nucleotidyltransferase</fullName>
    </submittedName>
</protein>
<dbReference type="InterPro" id="IPR018490">
    <property type="entry name" value="cNMP-bd_dom_sf"/>
</dbReference>
<dbReference type="PANTHER" id="PTHR43080">
    <property type="entry name" value="CBS DOMAIN-CONTAINING PROTEIN CBSX3, MITOCHONDRIAL"/>
    <property type="match status" value="1"/>
</dbReference>
<sequence>MSRNVHSVSPADAVEILQRTMPFSELPQDELMSLAKVCSIDFIPAGLRFIEQGKTAVDYLWIIQKGGVKSYLINDDGGITLLDIQGEGGTFGALAIVRGSLANFNVETVEDSFFYRISKQDFQSLMGRWPAVAQFYLRTLSDAYVHKAFAELRRTRHPADSGTRLSLFATGVGEVVRRELATINADETIRSAAERMGRAGVGSLVVLDGSAEADKSEVAGIVTDQDFRDKVAARGLSVELPVREIMSSPLLAVDEATLCFDALLTMMKNQVHHLGVRRAGRVQGMVTAHDFMTLTGRSPYSLFKDIVGETRLDGLARLAKGIPDVVRALFEEGARAGKVGRMVAVLNDLVLERLLTMLQEELGPPPLPFCWLSMGSEGRREQTIRTDQDNALVYQDYGQDYGQDTGQDPKGADADLKARADEYFARLGRRAGECLVDFGYPRCPGGIMAENPKWRMSLSAWKRQFTEWIARPEPEQVLFAGIFFDFRPVFGYVALGEALRDYVTPLAAREEVFLRHMAADCLRSRPPLTFFKSFIVEKDGEHKDALDIKGRGVLPLTEFGRVMALKHGLRETNSLDRFKALAELGAISAEFHSELREAYEFLMQVRIASQLRQMDEGRQPGNHVNPGRLSELEKRTLKEAFGVIGRMQSYVRETFRLNV</sequence>
<accession>F3Z3K8</accession>
<dbReference type="Pfam" id="PF03445">
    <property type="entry name" value="DUF294"/>
    <property type="match status" value="1"/>
</dbReference>
<dbReference type="SMART" id="SM00116">
    <property type="entry name" value="CBS"/>
    <property type="match status" value="2"/>
</dbReference>
<dbReference type="eggNOG" id="COG2905">
    <property type="taxonomic scope" value="Bacteria"/>
</dbReference>
<dbReference type="Pfam" id="PF00027">
    <property type="entry name" value="cNMP_binding"/>
    <property type="match status" value="1"/>
</dbReference>
<proteinExistence type="predicted"/>
<dbReference type="PANTHER" id="PTHR43080:SF2">
    <property type="entry name" value="CBS DOMAIN-CONTAINING PROTEIN"/>
    <property type="match status" value="1"/>
</dbReference>
<dbReference type="InterPro" id="IPR046342">
    <property type="entry name" value="CBS_dom_sf"/>
</dbReference>
<dbReference type="InterPro" id="IPR051257">
    <property type="entry name" value="Diverse_CBS-Domain"/>
</dbReference>
<dbReference type="Gene3D" id="3.10.580.10">
    <property type="entry name" value="CBS-domain"/>
    <property type="match status" value="1"/>
</dbReference>
<dbReference type="Proteomes" id="UP000007844">
    <property type="component" value="Chromosome"/>
</dbReference>
<feature type="domain" description="CBS" evidence="4">
    <location>
        <begin position="246"/>
        <end position="302"/>
    </location>
</feature>
<dbReference type="PROSITE" id="PS50042">
    <property type="entry name" value="CNMP_BINDING_3"/>
    <property type="match status" value="1"/>
</dbReference>
<feature type="domain" description="Cyclic nucleotide-binding" evidence="3">
    <location>
        <begin position="22"/>
        <end position="128"/>
    </location>
</feature>
<dbReference type="SUPFAM" id="SSF54631">
    <property type="entry name" value="CBS-domain pair"/>
    <property type="match status" value="1"/>
</dbReference>
<organism evidence="5 6">
    <name type="scientific">Desulfocurvibacter africanus subsp. africanus str. Walvis Bay</name>
    <dbReference type="NCBI Taxonomy" id="690850"/>
    <lineage>
        <taxon>Bacteria</taxon>
        <taxon>Pseudomonadati</taxon>
        <taxon>Thermodesulfobacteriota</taxon>
        <taxon>Desulfovibrionia</taxon>
        <taxon>Desulfovibrionales</taxon>
        <taxon>Desulfovibrionaceae</taxon>
        <taxon>Desulfocurvibacter</taxon>
    </lineage>
</organism>
<dbReference type="EMBL" id="CP003221">
    <property type="protein sequence ID" value="EGJ50380.1"/>
    <property type="molecule type" value="Genomic_DNA"/>
</dbReference>
<evidence type="ECO:0000259" key="4">
    <source>
        <dbReference type="PROSITE" id="PS51371"/>
    </source>
</evidence>
<dbReference type="Gene3D" id="2.60.120.10">
    <property type="entry name" value="Jelly Rolls"/>
    <property type="match status" value="1"/>
</dbReference>
<dbReference type="HOGENOM" id="CLU_027866_1_0_7"/>
<dbReference type="Pfam" id="PF00571">
    <property type="entry name" value="CBS"/>
    <property type="match status" value="2"/>
</dbReference>
<dbReference type="PROSITE" id="PS51371">
    <property type="entry name" value="CBS"/>
    <property type="match status" value="2"/>
</dbReference>
<dbReference type="InterPro" id="IPR000644">
    <property type="entry name" value="CBS_dom"/>
</dbReference>
<dbReference type="Pfam" id="PF10335">
    <property type="entry name" value="DUF294_C"/>
    <property type="match status" value="1"/>
</dbReference>
<reference evidence="5 6" key="1">
    <citation type="journal article" date="2011" name="J. Bacteriol.">
        <title>Genome sequence of the mercury-methylating and pleomorphic Desulfovibrio africanus Strain Walvis Bay.</title>
        <authorList>
            <person name="Brown S.D."/>
            <person name="Wall J.D."/>
            <person name="Kucken A.M."/>
            <person name="Gilmour C.C."/>
            <person name="Podar M."/>
            <person name="Brandt C.C."/>
            <person name="Teshima H."/>
            <person name="Detter J.C."/>
            <person name="Han C.S."/>
            <person name="Land M.L."/>
            <person name="Lucas S."/>
            <person name="Han J."/>
            <person name="Pennacchio L."/>
            <person name="Nolan M."/>
            <person name="Pitluck S."/>
            <person name="Woyke T."/>
            <person name="Goodwin L."/>
            <person name="Palumbo A.V."/>
            <person name="Elias D.A."/>
        </authorList>
    </citation>
    <scope>NUCLEOTIDE SEQUENCE [LARGE SCALE GENOMIC DNA]</scope>
    <source>
        <strain evidence="5 6">Walvis Bay</strain>
    </source>
</reference>
<gene>
    <name evidence="5" type="ORF">Desaf_2051</name>
</gene>
<keyword evidence="6" id="KW-1185">Reference proteome</keyword>
<dbReference type="InterPro" id="IPR005105">
    <property type="entry name" value="GlnD_Uridyltrans_N"/>
</dbReference>
<dbReference type="STRING" id="690850.Desaf_2051"/>
<dbReference type="InterPro" id="IPR014710">
    <property type="entry name" value="RmlC-like_jellyroll"/>
</dbReference>